<dbReference type="AlphaFoldDB" id="A0AAD7UT59"/>
<proteinExistence type="predicted"/>
<comment type="caution">
    <text evidence="2">The sequence shown here is derived from an EMBL/GenBank/DDBJ whole genome shotgun (WGS) entry which is preliminary data.</text>
</comment>
<dbReference type="PANTHER" id="PTHR24148">
    <property type="entry name" value="ANKYRIN REPEAT DOMAIN-CONTAINING PROTEIN 39 HOMOLOG-RELATED"/>
    <property type="match status" value="1"/>
</dbReference>
<dbReference type="PANTHER" id="PTHR24148:SF64">
    <property type="entry name" value="HETEROKARYON INCOMPATIBILITY DOMAIN-CONTAINING PROTEIN"/>
    <property type="match status" value="1"/>
</dbReference>
<dbReference type="EMBL" id="JARTCD010000123">
    <property type="protein sequence ID" value="KAJ8652020.1"/>
    <property type="molecule type" value="Genomic_DNA"/>
</dbReference>
<evidence type="ECO:0000313" key="3">
    <source>
        <dbReference type="Proteomes" id="UP001234581"/>
    </source>
</evidence>
<evidence type="ECO:0000259" key="1">
    <source>
        <dbReference type="Pfam" id="PF06985"/>
    </source>
</evidence>
<protein>
    <recommendedName>
        <fullName evidence="1">Heterokaryon incompatibility domain-containing protein</fullName>
    </recommendedName>
</protein>
<dbReference type="Proteomes" id="UP001234581">
    <property type="component" value="Unassembled WGS sequence"/>
</dbReference>
<gene>
    <name evidence="2" type="ORF">O0I10_012364</name>
</gene>
<name>A0AAD7UT59_9FUNG</name>
<keyword evidence="3" id="KW-1185">Reference proteome</keyword>
<dbReference type="InterPro" id="IPR010730">
    <property type="entry name" value="HET"/>
</dbReference>
<dbReference type="GeneID" id="83219738"/>
<accession>A0AAD7UT59</accession>
<sequence>MTSDTDDDNDTIKLEISKGDNQFFEKGLGALLSNPNFLLLYVPENGAKMQVIRPTSDPYHRRRMIRRINEAEGIPSFYYALSHLWGITENNRHYWDDIGEYVNDEDGHPMKPVSMRPEKRDTLLALLKDHLDSYWWIDVLCARTETPLDIMGDIYACCLECIAMIDCEPGVISQLHQMGDFKRYLYKRSIVNYEPHDIAAARQDYEQCYRFTGLMYRFIQSRWWKRVWTWQEMALPFGEVRLMAETGTHKAISSLITMRELVRNYNRMSRIMQCAEYHCWWTKRSERHRTTKFKRKAALEDWYCEVRAARTYNSDRIYEQDVKDWLFNLLWTWGNCPRRCMDPVDYVYGVLGIFQFEIPRMDNPDAVWKLFLSKMDKLVDELLGSFPGDPRRIRISDRAYQLDLRKAKDMADVYKNLLLESNIRYSPEEIVQYE</sequence>
<feature type="domain" description="Heterokaryon incompatibility" evidence="1">
    <location>
        <begin position="78"/>
        <end position="232"/>
    </location>
</feature>
<reference evidence="2 3" key="1">
    <citation type="submission" date="2023-03" db="EMBL/GenBank/DDBJ databases">
        <title>Genome sequence of Lichtheimia ornata CBS 291.66.</title>
        <authorList>
            <person name="Mohabir J.T."/>
            <person name="Shea T.P."/>
            <person name="Kurbessoian T."/>
            <person name="Berby B."/>
            <person name="Fontaine J."/>
            <person name="Livny J."/>
            <person name="Gnirke A."/>
            <person name="Stajich J.E."/>
            <person name="Cuomo C.A."/>
        </authorList>
    </citation>
    <scope>NUCLEOTIDE SEQUENCE [LARGE SCALE GENOMIC DNA]</scope>
    <source>
        <strain evidence="2">CBS 291.66</strain>
    </source>
</reference>
<evidence type="ECO:0000313" key="2">
    <source>
        <dbReference type="EMBL" id="KAJ8652020.1"/>
    </source>
</evidence>
<dbReference type="RefSeq" id="XP_058336934.1">
    <property type="nucleotide sequence ID" value="XM_058492296.1"/>
</dbReference>
<dbReference type="InterPro" id="IPR052895">
    <property type="entry name" value="HetReg/Transcr_Mod"/>
</dbReference>
<organism evidence="2 3">
    <name type="scientific">Lichtheimia ornata</name>
    <dbReference type="NCBI Taxonomy" id="688661"/>
    <lineage>
        <taxon>Eukaryota</taxon>
        <taxon>Fungi</taxon>
        <taxon>Fungi incertae sedis</taxon>
        <taxon>Mucoromycota</taxon>
        <taxon>Mucoromycotina</taxon>
        <taxon>Mucoromycetes</taxon>
        <taxon>Mucorales</taxon>
        <taxon>Lichtheimiaceae</taxon>
        <taxon>Lichtheimia</taxon>
    </lineage>
</organism>
<dbReference type="Pfam" id="PF06985">
    <property type="entry name" value="HET"/>
    <property type="match status" value="1"/>
</dbReference>